<proteinExistence type="predicted"/>
<evidence type="ECO:0000313" key="1">
    <source>
        <dbReference type="EMBL" id="CAH1054905.1"/>
    </source>
</evidence>
<name>A0ABN8FDN0_9BACL</name>
<reference evidence="1" key="1">
    <citation type="submission" date="2021-12" db="EMBL/GenBank/DDBJ databases">
        <authorList>
            <person name="Criscuolo A."/>
        </authorList>
    </citation>
    <scope>NUCLEOTIDE SEQUENCE</scope>
    <source>
        <strain evidence="1">CIP111894</strain>
    </source>
</reference>
<dbReference type="Proteomes" id="UP000838749">
    <property type="component" value="Unassembled WGS sequence"/>
</dbReference>
<accession>A0ABN8FDN0</accession>
<dbReference type="EMBL" id="CAKMAB010000004">
    <property type="protein sequence ID" value="CAH1054905.1"/>
    <property type="molecule type" value="Genomic_DNA"/>
</dbReference>
<gene>
    <name evidence="1" type="ORF">PAECIP111894_01055</name>
</gene>
<comment type="caution">
    <text evidence="1">The sequence shown here is derived from an EMBL/GenBank/DDBJ whole genome shotgun (WGS) entry which is preliminary data.</text>
</comment>
<evidence type="ECO:0000313" key="2">
    <source>
        <dbReference type="Proteomes" id="UP000838749"/>
    </source>
</evidence>
<keyword evidence="2" id="KW-1185">Reference proteome</keyword>
<sequence length="82" mass="9322">MAISAQILDAQNDSENRLYIPVASLSFFRECWLPGVHALGLRWTELFESGVDVTVKELPIILDELDQLKKWADLNLHGINKD</sequence>
<organism evidence="1 2">
    <name type="scientific">Paenibacillus pseudetheri</name>
    <dbReference type="NCBI Taxonomy" id="2897682"/>
    <lineage>
        <taxon>Bacteria</taxon>
        <taxon>Bacillati</taxon>
        <taxon>Bacillota</taxon>
        <taxon>Bacilli</taxon>
        <taxon>Bacillales</taxon>
        <taxon>Paenibacillaceae</taxon>
        <taxon>Paenibacillus</taxon>
    </lineage>
</organism>
<dbReference type="RefSeq" id="WP_234532081.1">
    <property type="nucleotide sequence ID" value="NZ_CAKMAB010000004.1"/>
</dbReference>
<protein>
    <submittedName>
        <fullName evidence="1">Uncharacterized protein</fullName>
    </submittedName>
</protein>